<dbReference type="PANTHER" id="PTHR11864">
    <property type="entry name" value="PRE-MRNA-PROCESSING PROTEIN PRP40"/>
    <property type="match status" value="1"/>
</dbReference>
<feature type="region of interest" description="Disordered" evidence="13">
    <location>
        <begin position="844"/>
        <end position="982"/>
    </location>
</feature>
<evidence type="ECO:0000256" key="5">
    <source>
        <dbReference type="ARBA" id="ARBA00063790"/>
    </source>
</evidence>
<feature type="compositionally biased region" description="Basic residues" evidence="13">
    <location>
        <begin position="881"/>
        <end position="891"/>
    </location>
</feature>
<dbReference type="SUPFAM" id="SSF51045">
    <property type="entry name" value="WW domain"/>
    <property type="match status" value="2"/>
</dbReference>
<dbReference type="PROSITE" id="PS01159">
    <property type="entry name" value="WW_DOMAIN_1"/>
    <property type="match status" value="1"/>
</dbReference>
<evidence type="ECO:0000256" key="1">
    <source>
        <dbReference type="ARBA" id="ARBA00004109"/>
    </source>
</evidence>
<evidence type="ECO:0000256" key="6">
    <source>
        <dbReference type="ARBA" id="ARBA00072039"/>
    </source>
</evidence>
<dbReference type="Gene3D" id="2.20.70.10">
    <property type="match status" value="2"/>
</dbReference>
<name>A0A913Z2Q5_PATMI</name>
<evidence type="ECO:0000313" key="16">
    <source>
        <dbReference type="EnsemblMetazoa" id="XP_038044980.1"/>
    </source>
</evidence>
<comment type="subcellular location">
    <subcellularLocation>
        <location evidence="1">Nucleus matrix</location>
    </subcellularLocation>
</comment>
<feature type="compositionally biased region" description="Low complexity" evidence="13">
    <location>
        <begin position="940"/>
        <end position="955"/>
    </location>
</feature>
<dbReference type="PANTHER" id="PTHR11864:SF0">
    <property type="entry name" value="PRP40 PRE-MRNA PROCESSING FACTOR 40 HOMOLOG A (YEAST)"/>
    <property type="match status" value="1"/>
</dbReference>
<feature type="compositionally biased region" description="Basic and acidic residues" evidence="13">
    <location>
        <begin position="769"/>
        <end position="788"/>
    </location>
</feature>
<comment type="subunit">
    <text evidence="5">Interacts with the N-terminus of HD.</text>
</comment>
<keyword evidence="17" id="KW-1185">Reference proteome</keyword>
<dbReference type="GO" id="GO:0003723">
    <property type="term" value="F:RNA binding"/>
    <property type="evidence" value="ECO:0007669"/>
    <property type="project" value="TreeGrafter"/>
</dbReference>
<dbReference type="Pfam" id="PF01846">
    <property type="entry name" value="FF"/>
    <property type="match status" value="3"/>
</dbReference>
<feature type="domain" description="WW" evidence="14">
    <location>
        <begin position="179"/>
        <end position="212"/>
    </location>
</feature>
<dbReference type="InterPro" id="IPR039726">
    <property type="entry name" value="Prp40-like"/>
</dbReference>
<evidence type="ECO:0000256" key="4">
    <source>
        <dbReference type="ARBA" id="ARBA00057440"/>
    </source>
</evidence>
<feature type="compositionally biased region" description="Low complexity" evidence="13">
    <location>
        <begin position="294"/>
        <end position="334"/>
    </location>
</feature>
<feature type="region of interest" description="Disordered" evidence="13">
    <location>
        <begin position="121"/>
        <end position="191"/>
    </location>
</feature>
<keyword evidence="2" id="KW-0488">Methylation</keyword>
<organism evidence="16 17">
    <name type="scientific">Patiria miniata</name>
    <name type="common">Bat star</name>
    <name type="synonym">Asterina miniata</name>
    <dbReference type="NCBI Taxonomy" id="46514"/>
    <lineage>
        <taxon>Eukaryota</taxon>
        <taxon>Metazoa</taxon>
        <taxon>Echinodermata</taxon>
        <taxon>Eleutherozoa</taxon>
        <taxon>Asterozoa</taxon>
        <taxon>Asteroidea</taxon>
        <taxon>Valvatacea</taxon>
        <taxon>Valvatida</taxon>
        <taxon>Asterinidae</taxon>
        <taxon>Patiria</taxon>
    </lineage>
</organism>
<dbReference type="SMART" id="SM00441">
    <property type="entry name" value="FF"/>
    <property type="match status" value="4"/>
</dbReference>
<evidence type="ECO:0000256" key="13">
    <source>
        <dbReference type="SAM" id="MobiDB-lite"/>
    </source>
</evidence>
<dbReference type="Proteomes" id="UP000887568">
    <property type="component" value="Unplaced"/>
</dbReference>
<feature type="region of interest" description="Disordered" evidence="13">
    <location>
        <begin position="769"/>
        <end position="801"/>
    </location>
</feature>
<feature type="coiled-coil region" evidence="12">
    <location>
        <begin position="610"/>
        <end position="637"/>
    </location>
</feature>
<feature type="compositionally biased region" description="Pro residues" evidence="13">
    <location>
        <begin position="31"/>
        <end position="50"/>
    </location>
</feature>
<evidence type="ECO:0000256" key="9">
    <source>
        <dbReference type="ARBA" id="ARBA00078214"/>
    </source>
</evidence>
<evidence type="ECO:0000256" key="8">
    <source>
        <dbReference type="ARBA" id="ARBA00075613"/>
    </source>
</evidence>
<feature type="domain" description="WW" evidence="14">
    <location>
        <begin position="226"/>
        <end position="253"/>
    </location>
</feature>
<feature type="region of interest" description="Disordered" evidence="13">
    <location>
        <begin position="262"/>
        <end position="334"/>
    </location>
</feature>
<feature type="domain" description="FF" evidence="15">
    <location>
        <begin position="563"/>
        <end position="626"/>
    </location>
</feature>
<keyword evidence="3" id="KW-0677">Repeat</keyword>
<feature type="compositionally biased region" description="Polar residues" evidence="13">
    <location>
        <begin position="393"/>
        <end position="406"/>
    </location>
</feature>
<evidence type="ECO:0000313" key="17">
    <source>
        <dbReference type="Proteomes" id="UP000887568"/>
    </source>
</evidence>
<dbReference type="InterPro" id="IPR036517">
    <property type="entry name" value="FF_domain_sf"/>
</dbReference>
<dbReference type="InterPro" id="IPR036020">
    <property type="entry name" value="WW_dom_sf"/>
</dbReference>
<dbReference type="EnsemblMetazoa" id="XM_038189052.1">
    <property type="protein sequence ID" value="XP_038044980.1"/>
    <property type="gene ID" value="LOC119719574"/>
</dbReference>
<reference evidence="16" key="1">
    <citation type="submission" date="2022-11" db="UniProtKB">
        <authorList>
            <consortium name="EnsemblMetazoa"/>
        </authorList>
    </citation>
    <scope>IDENTIFICATION</scope>
</reference>
<dbReference type="Gene3D" id="1.10.10.440">
    <property type="entry name" value="FF domain"/>
    <property type="match status" value="5"/>
</dbReference>
<dbReference type="SUPFAM" id="SSF81698">
    <property type="entry name" value="FF domain"/>
    <property type="match status" value="5"/>
</dbReference>
<dbReference type="GO" id="GO:0005685">
    <property type="term" value="C:U1 snRNP"/>
    <property type="evidence" value="ECO:0007669"/>
    <property type="project" value="TreeGrafter"/>
</dbReference>
<dbReference type="Pfam" id="PF00397">
    <property type="entry name" value="WW"/>
    <property type="match status" value="2"/>
</dbReference>
<protein>
    <recommendedName>
        <fullName evidence="7">Pre-mRNA-processing factor 40 homolog A</fullName>
    </recommendedName>
    <alternativeName>
        <fullName evidence="9">Formin-binding protein 11</fullName>
    </alternativeName>
    <alternativeName>
        <fullName evidence="11">Formin-binding protein 3</fullName>
    </alternativeName>
    <alternativeName>
        <fullName evidence="8">Huntingtin yeast partner C</fullName>
    </alternativeName>
    <alternativeName>
        <fullName evidence="10">Huntingtin-interacting protein C</fullName>
    </alternativeName>
    <alternativeName>
        <fullName evidence="6">Pre-mRNA-processing factor 40 homolog B</fullName>
    </alternativeName>
</protein>
<dbReference type="Pfam" id="PF25432">
    <property type="entry name" value="FF_PRPF40A"/>
    <property type="match status" value="1"/>
</dbReference>
<evidence type="ECO:0000259" key="14">
    <source>
        <dbReference type="PROSITE" id="PS50020"/>
    </source>
</evidence>
<comment type="function">
    <text evidence="4">Binds to WASL/N-WASP and suppresses its translocation from the nucleus to the cytoplasm, thereby inhibiting its cytoplasmic function. Plays a role in the regulation of cell morphology and cytoskeletal organization. Required in the control of cell shape and migration. May play a role in cytokinesis. May be involved in pre-mRNA splicing.</text>
</comment>
<evidence type="ECO:0000256" key="10">
    <source>
        <dbReference type="ARBA" id="ARBA00080326"/>
    </source>
</evidence>
<sequence>MDTSTNSSGGGGDSHPPQQQPPQMFGNRPPMMMPPFVPPNPNMPPPPFNMPLPGQSNNNSNPPGMMNRMPMPNFGGPNMPPMGGMPPGGMPPGFPGMPPRMPPMNMPPGMFPPNMGGFNRMGVPGGMGGPGAPAPNAAKEDSADAPLDAENNQQSDAAAKATGSSTPTDSSTAGGESKPTKKHNWAEHKAPDGRTYYYNNITKQSLWEKPDELKTQAELLLSQSTWKEYKSDTGKIYYYNSKTKESRWTVPKELEELKAMIATKQLDKESEPENSSGASEDEQKSDATAEKTQDTTAASETATTNTVTSLPNMGGIPNMGGMPPNMAGMPSNMGGLPPGMGGMPPAMPMGGMPPMMPGLPGMPGVPGPMSGPMMGFMAQQGAGAPAAATGTGSTVETAENTPNTNVTEDDGESSSDSRSNTPDIKEVVYATKEEAKEAFKALLKDKGVSCNANWDTAMKMIVNDPRYKALTKLSEKKQVFNHYKVQRSKEEKEEQRLKAKKAKEDLQQFLETNPKMNSNVRYRKADLLYDDEELWRAVPDRDRRDLYEDVVFFLAKKEKEESKSLRKRNIEAMNAILDSMPNVTFRTTWTECQQHLMENPTFAEDEELMIMDKEDALICFEEHIRQLEKEEDEEKDREKIVLKRGYRKCREGFLVLLDELHERGQLHSMSLWMDLFPVISSDPRFNNMLGNPGSTPLDLFKFYVEDLKSRFHDEKKIIKDILKDKTMSIEINTSFEDFATTISTDKRASTLDAGNIKLTFNSLIEKAEAREKERQKEEARKQRRKEGAFKSMLKQSAPPLDINSNWDDVRDRFVNESAFDGITVESERIRLFKEFIQTLEEACAHHHSKTSSRKHSKQKKKHRSRRSRSRSVSDSEDDRSRRRSKKKKRSRSASPSESSEDSDISSKRSVSKKHKKKVKKSKRKRSPSTGSESDIKEVPHQAAQPAVPQPRKQAPPTIPVETPKKEKTGWDTSESDLSEGELEQQRRALLEQLAENH</sequence>
<dbReference type="FunFam" id="2.20.70.10:FF:000102">
    <property type="entry name" value="Pre-mRNA-processing factor 40 homolog B"/>
    <property type="match status" value="1"/>
</dbReference>
<feature type="compositionally biased region" description="Basic residues" evidence="13">
    <location>
        <begin position="909"/>
        <end position="926"/>
    </location>
</feature>
<dbReference type="OrthoDB" id="187617at2759"/>
<feature type="compositionally biased region" description="Acidic residues" evidence="13">
    <location>
        <begin position="973"/>
        <end position="982"/>
    </location>
</feature>
<evidence type="ECO:0000256" key="3">
    <source>
        <dbReference type="ARBA" id="ARBA00022737"/>
    </source>
</evidence>
<dbReference type="FunFam" id="1.10.10.440:FF:000003">
    <property type="entry name" value="Pre-mRNA processing factor 40 homolog A"/>
    <property type="match status" value="1"/>
</dbReference>
<proteinExistence type="predicted"/>
<feature type="region of interest" description="Disordered" evidence="13">
    <location>
        <begin position="380"/>
        <end position="423"/>
    </location>
</feature>
<dbReference type="InterPro" id="IPR002713">
    <property type="entry name" value="FF_domain"/>
</dbReference>
<dbReference type="GO" id="GO:0045292">
    <property type="term" value="P:mRNA cis splicing, via spliceosome"/>
    <property type="evidence" value="ECO:0007669"/>
    <property type="project" value="InterPro"/>
</dbReference>
<dbReference type="FunFam" id="1.10.10.440:FF:000015">
    <property type="entry name" value="pre-mRNA-processing factor 40 homolog B isoform X2"/>
    <property type="match status" value="1"/>
</dbReference>
<feature type="compositionally biased region" description="Basic residues" evidence="13">
    <location>
        <begin position="845"/>
        <end position="869"/>
    </location>
</feature>
<dbReference type="CDD" id="cd00201">
    <property type="entry name" value="WW"/>
    <property type="match status" value="2"/>
</dbReference>
<evidence type="ECO:0000256" key="2">
    <source>
        <dbReference type="ARBA" id="ARBA00022481"/>
    </source>
</evidence>
<feature type="domain" description="FF" evidence="15">
    <location>
        <begin position="432"/>
        <end position="486"/>
    </location>
</feature>
<dbReference type="GeneID" id="119719574"/>
<feature type="compositionally biased region" description="Polar residues" evidence="13">
    <location>
        <begin position="150"/>
        <end position="174"/>
    </location>
</feature>
<evidence type="ECO:0000256" key="12">
    <source>
        <dbReference type="SAM" id="Coils"/>
    </source>
</evidence>
<dbReference type="AlphaFoldDB" id="A0A913Z2Q5"/>
<dbReference type="RefSeq" id="XP_038044980.1">
    <property type="nucleotide sequence ID" value="XM_038189052.1"/>
</dbReference>
<dbReference type="PROSITE" id="PS51676">
    <property type="entry name" value="FF"/>
    <property type="match status" value="4"/>
</dbReference>
<accession>A0A913Z2Q5</accession>
<dbReference type="GO" id="GO:0071004">
    <property type="term" value="C:U2-type prespliceosome"/>
    <property type="evidence" value="ECO:0007669"/>
    <property type="project" value="TreeGrafter"/>
</dbReference>
<evidence type="ECO:0000256" key="7">
    <source>
        <dbReference type="ARBA" id="ARBA00072041"/>
    </source>
</evidence>
<feature type="compositionally biased region" description="Low complexity" evidence="13">
    <location>
        <begin position="380"/>
        <end position="392"/>
    </location>
</feature>
<keyword evidence="12" id="KW-0175">Coiled coil</keyword>
<evidence type="ECO:0000259" key="15">
    <source>
        <dbReference type="PROSITE" id="PS51676"/>
    </source>
</evidence>
<dbReference type="SMART" id="SM00456">
    <property type="entry name" value="WW"/>
    <property type="match status" value="2"/>
</dbReference>
<feature type="compositionally biased region" description="Basic and acidic residues" evidence="13">
    <location>
        <begin position="281"/>
        <end position="293"/>
    </location>
</feature>
<feature type="domain" description="FF" evidence="15">
    <location>
        <begin position="646"/>
        <end position="706"/>
    </location>
</feature>
<feature type="coiled-coil region" evidence="12">
    <location>
        <begin position="485"/>
        <end position="512"/>
    </location>
</feature>
<dbReference type="FunFam" id="1.10.10.440:FF:000002">
    <property type="entry name" value="pre-mRNA-processing factor 40 homolog A isoform X1"/>
    <property type="match status" value="1"/>
</dbReference>
<dbReference type="OMA" id="VYDMWVA"/>
<feature type="region of interest" description="Disordered" evidence="13">
    <location>
        <begin position="1"/>
        <end position="65"/>
    </location>
</feature>
<feature type="domain" description="FF" evidence="15">
    <location>
        <begin position="782"/>
        <end position="838"/>
    </location>
</feature>
<evidence type="ECO:0000256" key="11">
    <source>
        <dbReference type="ARBA" id="ARBA00080815"/>
    </source>
</evidence>
<dbReference type="FunFam" id="2.20.70.10:FF:000050">
    <property type="entry name" value="pre-mRNA-processing factor 40 homolog B isoform X1"/>
    <property type="match status" value="1"/>
</dbReference>
<dbReference type="InterPro" id="IPR001202">
    <property type="entry name" value="WW_dom"/>
</dbReference>
<dbReference type="GO" id="GO:0016363">
    <property type="term" value="C:nuclear matrix"/>
    <property type="evidence" value="ECO:0007669"/>
    <property type="project" value="UniProtKB-SubCell"/>
</dbReference>
<dbReference type="PROSITE" id="PS50020">
    <property type="entry name" value="WW_DOMAIN_2"/>
    <property type="match status" value="2"/>
</dbReference>
<dbReference type="FunFam" id="1.10.10.440:FF:000011">
    <property type="entry name" value="pre-mRNA-processing factor 40 homolog A isoform X1"/>
    <property type="match status" value="1"/>
</dbReference>